<sequence length="329" mass="37872">MSTMTTVFRNSSVPYQSYFNTVPNRGNGKILHDFDEYSLDGSHGIESMTSILDGVSQTSSQMTLTTIDEDGKQGNDGDDIKPRLRRDLTALMSPHDREQLVTGQRTPRNTLRTRMGSFVSARTLQAQLQAVSLSCRTYEKLQDDENKKQSKALQDEQHHEKFIVWEVIPMDCERKFKRVLFKFSSTNGACFLLKYKYAVQFVQLLKKKTRKVSCGVFYQAFEFDGDRSSIFKADNVESWLETTITLMQPPEKDENGNDIIDSANVITKPSEMGLIKRIDRYLNRRRLKKLIRRQLAHTIGRVKRSRGRLLFAPFQFVWSVLTGKSRSSL</sequence>
<keyword evidence="2" id="KW-1185">Reference proteome</keyword>
<name>A0A9K3Q7E6_9STRA</name>
<reference evidence="1" key="1">
    <citation type="journal article" date="2021" name="Sci. Rep.">
        <title>Diploid genomic architecture of Nitzschia inconspicua, an elite biomass production diatom.</title>
        <authorList>
            <person name="Oliver A."/>
            <person name="Podell S."/>
            <person name="Pinowska A."/>
            <person name="Traller J.C."/>
            <person name="Smith S.R."/>
            <person name="McClure R."/>
            <person name="Beliaev A."/>
            <person name="Bohutskyi P."/>
            <person name="Hill E.A."/>
            <person name="Rabines A."/>
            <person name="Zheng H."/>
            <person name="Allen L.Z."/>
            <person name="Kuo A."/>
            <person name="Grigoriev I.V."/>
            <person name="Allen A.E."/>
            <person name="Hazlebeck D."/>
            <person name="Allen E.E."/>
        </authorList>
    </citation>
    <scope>NUCLEOTIDE SEQUENCE</scope>
    <source>
        <strain evidence="1">Hildebrandi</strain>
    </source>
</reference>
<organism evidence="1 2">
    <name type="scientific">Nitzschia inconspicua</name>
    <dbReference type="NCBI Taxonomy" id="303405"/>
    <lineage>
        <taxon>Eukaryota</taxon>
        <taxon>Sar</taxon>
        <taxon>Stramenopiles</taxon>
        <taxon>Ochrophyta</taxon>
        <taxon>Bacillariophyta</taxon>
        <taxon>Bacillariophyceae</taxon>
        <taxon>Bacillariophycidae</taxon>
        <taxon>Bacillariales</taxon>
        <taxon>Bacillariaceae</taxon>
        <taxon>Nitzschia</taxon>
    </lineage>
</organism>
<evidence type="ECO:0000313" key="2">
    <source>
        <dbReference type="Proteomes" id="UP000693970"/>
    </source>
</evidence>
<dbReference type="AlphaFoldDB" id="A0A9K3Q7E6"/>
<protein>
    <submittedName>
        <fullName evidence="1">Uncharacterized protein</fullName>
    </submittedName>
</protein>
<accession>A0A9K3Q7E6</accession>
<dbReference type="EMBL" id="JAGRRH010000001">
    <property type="protein sequence ID" value="KAG7374247.1"/>
    <property type="molecule type" value="Genomic_DNA"/>
</dbReference>
<dbReference type="Proteomes" id="UP000693970">
    <property type="component" value="Unassembled WGS sequence"/>
</dbReference>
<gene>
    <name evidence="1" type="ORF">IV203_013342</name>
</gene>
<proteinExistence type="predicted"/>
<reference evidence="1" key="2">
    <citation type="submission" date="2021-04" db="EMBL/GenBank/DDBJ databases">
        <authorList>
            <person name="Podell S."/>
        </authorList>
    </citation>
    <scope>NUCLEOTIDE SEQUENCE</scope>
    <source>
        <strain evidence="1">Hildebrandi</strain>
    </source>
</reference>
<comment type="caution">
    <text evidence="1">The sequence shown here is derived from an EMBL/GenBank/DDBJ whole genome shotgun (WGS) entry which is preliminary data.</text>
</comment>
<evidence type="ECO:0000313" key="1">
    <source>
        <dbReference type="EMBL" id="KAG7374247.1"/>
    </source>
</evidence>